<accession>A0ABT1W920</accession>
<dbReference type="RefSeq" id="WP_422864360.1">
    <property type="nucleotide sequence ID" value="NZ_JAMSKV010000008.1"/>
</dbReference>
<reference evidence="1 2" key="1">
    <citation type="submission" date="2022-06" db="EMBL/GenBank/DDBJ databases">
        <title>Endosaccharibacter gen. nov., sp. nov., endophytic bacteria isolated from sugarcane.</title>
        <authorList>
            <person name="Pitiwittayakul N."/>
            <person name="Yukphan P."/>
            <person name="Charoenyingcharoen P."/>
            <person name="Tanasupawat S."/>
        </authorList>
    </citation>
    <scope>NUCLEOTIDE SEQUENCE [LARGE SCALE GENOMIC DNA]</scope>
    <source>
        <strain evidence="1 2">KSS8</strain>
    </source>
</reference>
<proteinExistence type="predicted"/>
<protein>
    <recommendedName>
        <fullName evidence="3">Type IV toxin-antitoxin system AbiEi family antitoxin domain-containing protein</fullName>
    </recommendedName>
</protein>
<organism evidence="1 2">
    <name type="scientific">Endosaccharibacter trunci</name>
    <dbReference type="NCBI Taxonomy" id="2812733"/>
    <lineage>
        <taxon>Bacteria</taxon>
        <taxon>Pseudomonadati</taxon>
        <taxon>Pseudomonadota</taxon>
        <taxon>Alphaproteobacteria</taxon>
        <taxon>Acetobacterales</taxon>
        <taxon>Acetobacteraceae</taxon>
        <taxon>Endosaccharibacter</taxon>
    </lineage>
</organism>
<comment type="caution">
    <text evidence="1">The sequence shown here is derived from an EMBL/GenBank/DDBJ whole genome shotgun (WGS) entry which is preliminary data.</text>
</comment>
<evidence type="ECO:0008006" key="3">
    <source>
        <dbReference type="Google" id="ProtNLM"/>
    </source>
</evidence>
<dbReference type="Proteomes" id="UP001524587">
    <property type="component" value="Unassembled WGS sequence"/>
</dbReference>
<evidence type="ECO:0000313" key="2">
    <source>
        <dbReference type="Proteomes" id="UP001524587"/>
    </source>
</evidence>
<evidence type="ECO:0000313" key="1">
    <source>
        <dbReference type="EMBL" id="MCQ8278880.1"/>
    </source>
</evidence>
<dbReference type="EMBL" id="JAMSKV010000008">
    <property type="protein sequence ID" value="MCQ8278880.1"/>
    <property type="molecule type" value="Genomic_DNA"/>
</dbReference>
<sequence length="58" mass="6015">MTQREALLRLLADGSVRRAVDLRAAGIRPQAIADALKDGLVQKAAVGSYVLPGAASRG</sequence>
<keyword evidence="2" id="KW-1185">Reference proteome</keyword>
<gene>
    <name evidence="1" type="ORF">NFI95_10515</name>
</gene>
<name>A0ABT1W920_9PROT</name>